<dbReference type="eggNOG" id="ENOG502QTEW">
    <property type="taxonomic scope" value="Eukaryota"/>
</dbReference>
<dbReference type="GO" id="GO:0098703">
    <property type="term" value="P:calcium ion import across plasma membrane"/>
    <property type="evidence" value="ECO:0007669"/>
    <property type="project" value="InterPro"/>
</dbReference>
<dbReference type="InterPro" id="IPR036790">
    <property type="entry name" value="Frizzled_dom_sf"/>
</dbReference>
<dbReference type="OrthoDB" id="5405745at2759"/>
<keyword evidence="2" id="KW-0732">Signal</keyword>
<dbReference type="PANTHER" id="PTHR39142:SF1">
    <property type="entry name" value="AEL197CP"/>
    <property type="match status" value="1"/>
</dbReference>
<organism evidence="4 5">
    <name type="scientific">Zygosaccharomyces rouxii</name>
    <dbReference type="NCBI Taxonomy" id="4956"/>
    <lineage>
        <taxon>Eukaryota</taxon>
        <taxon>Fungi</taxon>
        <taxon>Dikarya</taxon>
        <taxon>Ascomycota</taxon>
        <taxon>Saccharomycotina</taxon>
        <taxon>Saccharomycetes</taxon>
        <taxon>Saccharomycetales</taxon>
        <taxon>Saccharomycetaceae</taxon>
        <taxon>Zygosaccharomyces</taxon>
    </lineage>
</organism>
<evidence type="ECO:0000259" key="3">
    <source>
        <dbReference type="PROSITE" id="PS50038"/>
    </source>
</evidence>
<reference evidence="4 5" key="1">
    <citation type="submission" date="2016-08" db="EMBL/GenBank/DDBJ databases">
        <title>Draft genome sequence of allopolyploid Zygosaccharomyces rouxii.</title>
        <authorList>
            <person name="Watanabe J."/>
            <person name="Uehara K."/>
            <person name="Mogi Y."/>
            <person name="Tsukioka Y."/>
        </authorList>
    </citation>
    <scope>NUCLEOTIDE SEQUENCE [LARGE SCALE GENOMIC DNA]</scope>
    <source>
        <strain evidence="4 5">NBRC 110957</strain>
    </source>
</reference>
<proteinExistence type="predicted"/>
<sequence>MWWFLIALIVFAQCGSSSFNDLEESWEISGGNPYNAMQKDSFGTKVNYHGNTSSILNPNNIYEWTPITNDLTAGDRDTFVFDVNTGSSGFGIASTYEILILLSGNICKQPSNTNGTSLGVFYSFNETLFGDLGVGKFQSFGNGYLQALAISPLEANNNNATSKYNNLYVVVTPVNETTGQPLPSSPEKVNGERWEYKMSISENDLVYQWDSRSWLDVLDTDHTSALLLTGNVSADAENHYNYSIYNPSLYDLYVYSDEESAKLDKSTNISLCAMIQGNYLVSSAQSPPKDVHPLERTELAVSRSMADRSGSVREQFYVTGLNASTDYVAYLTKKIGKKGNLSPDGGVLFSRQPFRTKSSNNCSLVFGLDFCSGVAYSVPSSSISDNKTMLAQTFDHYSQSLFQNFSKALQIVPCEMELDARYSPVRTCQDCSDSYRDWLCAVTIPRCTLDNQEYYIRRKKDDNRNQFINEEIKPMSDYYEVPPCIEMCYHMVRDCPSDFGFACPDINNQKDLFHRSYSYFDTNSMEDTCNYIGNATDLFLTAKNN</sequence>
<gene>
    <name evidence="4" type="ORF">ZYGR_0I00850</name>
</gene>
<evidence type="ECO:0000256" key="1">
    <source>
        <dbReference type="ARBA" id="ARBA00023157"/>
    </source>
</evidence>
<dbReference type="PANTHER" id="PTHR39142">
    <property type="entry name" value="MID1P"/>
    <property type="match status" value="1"/>
</dbReference>
<evidence type="ECO:0000256" key="2">
    <source>
        <dbReference type="SAM" id="SignalP"/>
    </source>
</evidence>
<dbReference type="InterPro" id="IPR024338">
    <property type="entry name" value="MID1/Yam8"/>
</dbReference>
<dbReference type="EMBL" id="BDGX01000009">
    <property type="protein sequence ID" value="GAV47789.1"/>
    <property type="molecule type" value="Genomic_DNA"/>
</dbReference>
<dbReference type="Gene3D" id="1.10.2000.10">
    <property type="entry name" value="Frizzled cysteine-rich domain"/>
    <property type="match status" value="1"/>
</dbReference>
<dbReference type="AlphaFoldDB" id="A0A1Q2ZWH7"/>
<accession>A0A1Q2ZWH7</accession>
<dbReference type="GO" id="GO:0005783">
    <property type="term" value="C:endoplasmic reticulum"/>
    <property type="evidence" value="ECO:0007669"/>
    <property type="project" value="EnsemblFungi"/>
</dbReference>
<feature type="signal peptide" evidence="2">
    <location>
        <begin position="1"/>
        <end position="17"/>
    </location>
</feature>
<dbReference type="PROSITE" id="PS50038">
    <property type="entry name" value="FZ"/>
    <property type="match status" value="1"/>
</dbReference>
<dbReference type="Proteomes" id="UP000187013">
    <property type="component" value="Unassembled WGS sequence"/>
</dbReference>
<protein>
    <recommendedName>
        <fullName evidence="3">FZ domain-containing protein</fullName>
    </recommendedName>
</protein>
<evidence type="ECO:0000313" key="5">
    <source>
        <dbReference type="Proteomes" id="UP000187013"/>
    </source>
</evidence>
<dbReference type="InterPro" id="IPR020067">
    <property type="entry name" value="Frizzled_dom"/>
</dbReference>
<dbReference type="Pfam" id="PF12929">
    <property type="entry name" value="Mid1"/>
    <property type="match status" value="1"/>
</dbReference>
<keyword evidence="1" id="KW-1015">Disulfide bond</keyword>
<dbReference type="OMA" id="YEILPCI"/>
<dbReference type="GO" id="GO:0015275">
    <property type="term" value="F:stretch-activated, monoatomic cation-selective, calcium channel activity"/>
    <property type="evidence" value="ECO:0007669"/>
    <property type="project" value="EnsemblFungi"/>
</dbReference>
<comment type="caution">
    <text evidence="4">The sequence shown here is derived from an EMBL/GenBank/DDBJ whole genome shotgun (WGS) entry which is preliminary data.</text>
</comment>
<name>A0A1Q2ZWH7_ZYGRO</name>
<feature type="chain" id="PRO_5010301031" description="FZ domain-containing protein" evidence="2">
    <location>
        <begin position="18"/>
        <end position="545"/>
    </location>
</feature>
<dbReference type="GO" id="GO:0005886">
    <property type="term" value="C:plasma membrane"/>
    <property type="evidence" value="ECO:0007669"/>
    <property type="project" value="EnsemblFungi"/>
</dbReference>
<evidence type="ECO:0000313" key="4">
    <source>
        <dbReference type="EMBL" id="GAV47789.1"/>
    </source>
</evidence>
<feature type="domain" description="FZ" evidence="3">
    <location>
        <begin position="357"/>
        <end position="495"/>
    </location>
</feature>